<keyword evidence="3" id="KW-1185">Reference proteome</keyword>
<dbReference type="PROSITE" id="PS50995">
    <property type="entry name" value="HTH_MARR_2"/>
    <property type="match status" value="1"/>
</dbReference>
<dbReference type="PANTHER" id="PTHR33164">
    <property type="entry name" value="TRANSCRIPTIONAL REGULATOR, MARR FAMILY"/>
    <property type="match status" value="1"/>
</dbReference>
<dbReference type="GO" id="GO:0003700">
    <property type="term" value="F:DNA-binding transcription factor activity"/>
    <property type="evidence" value="ECO:0007669"/>
    <property type="project" value="InterPro"/>
</dbReference>
<accession>A0AAP2DG39</accession>
<dbReference type="InterPro" id="IPR000835">
    <property type="entry name" value="HTH_MarR-typ"/>
</dbReference>
<evidence type="ECO:0000313" key="3">
    <source>
        <dbReference type="Proteomes" id="UP001319200"/>
    </source>
</evidence>
<protein>
    <submittedName>
        <fullName evidence="2">Winged helix DNA-binding protein</fullName>
    </submittedName>
</protein>
<dbReference type="Gene3D" id="1.10.10.10">
    <property type="entry name" value="Winged helix-like DNA-binding domain superfamily/Winged helix DNA-binding domain"/>
    <property type="match status" value="1"/>
</dbReference>
<evidence type="ECO:0000313" key="2">
    <source>
        <dbReference type="EMBL" id="MBT1695580.1"/>
    </source>
</evidence>
<dbReference type="InterPro" id="IPR036390">
    <property type="entry name" value="WH_DNA-bd_sf"/>
</dbReference>
<dbReference type="SUPFAM" id="SSF46785">
    <property type="entry name" value="Winged helix' DNA-binding domain"/>
    <property type="match status" value="1"/>
</dbReference>
<sequence>MSLEEDIQQKSFGSEYHKVILNILHTQNHLVAGMAEVFKQFDITRQQYNVLRILKGRYPQPASVNLIKERMLEKMSDSSRIVERLRIKGMIRRVSGKTDKRSVDISITDEGLELLQKMKEPVQSLENMISNLTMEEARQLNALLDKLRAVPLPEDENLSPALEHVNQPEKI</sequence>
<keyword evidence="2" id="KW-0238">DNA-binding</keyword>
<dbReference type="SMART" id="SM00347">
    <property type="entry name" value="HTH_MARR"/>
    <property type="match status" value="1"/>
</dbReference>
<feature type="domain" description="HTH marR-type" evidence="1">
    <location>
        <begin position="16"/>
        <end position="149"/>
    </location>
</feature>
<dbReference type="EMBL" id="JAHESF010000002">
    <property type="protein sequence ID" value="MBT1695580.1"/>
    <property type="molecule type" value="Genomic_DNA"/>
</dbReference>
<dbReference type="GO" id="GO:0006950">
    <property type="term" value="P:response to stress"/>
    <property type="evidence" value="ECO:0007669"/>
    <property type="project" value="TreeGrafter"/>
</dbReference>
<organism evidence="2 3">
    <name type="scientific">Chryseosolibacter histidini</name>
    <dbReference type="NCBI Taxonomy" id="2782349"/>
    <lineage>
        <taxon>Bacteria</taxon>
        <taxon>Pseudomonadati</taxon>
        <taxon>Bacteroidota</taxon>
        <taxon>Cytophagia</taxon>
        <taxon>Cytophagales</taxon>
        <taxon>Chryseotaleaceae</taxon>
        <taxon>Chryseosolibacter</taxon>
    </lineage>
</organism>
<dbReference type="InterPro" id="IPR036388">
    <property type="entry name" value="WH-like_DNA-bd_sf"/>
</dbReference>
<evidence type="ECO:0000259" key="1">
    <source>
        <dbReference type="PROSITE" id="PS50995"/>
    </source>
</evidence>
<dbReference type="InterPro" id="IPR039422">
    <property type="entry name" value="MarR/SlyA-like"/>
</dbReference>
<reference evidence="2 3" key="1">
    <citation type="submission" date="2021-05" db="EMBL/GenBank/DDBJ databases">
        <title>A Polyphasic approach of four new species of the genus Ohtaekwangia: Ohtaekwangia histidinii sp. nov., Ohtaekwangia cretensis sp. nov., Ohtaekwangia indiensis sp. nov., Ohtaekwangia reichenbachii sp. nov. from diverse environment.</title>
        <authorList>
            <person name="Octaviana S."/>
        </authorList>
    </citation>
    <scope>NUCLEOTIDE SEQUENCE [LARGE SCALE GENOMIC DNA]</scope>
    <source>
        <strain evidence="2 3">PWU4</strain>
    </source>
</reference>
<name>A0AAP2DG39_9BACT</name>
<dbReference type="PANTHER" id="PTHR33164:SF101">
    <property type="entry name" value="TRANSCRIPTIONAL REPRESSOR MPRA"/>
    <property type="match status" value="1"/>
</dbReference>
<dbReference type="Proteomes" id="UP001319200">
    <property type="component" value="Unassembled WGS sequence"/>
</dbReference>
<proteinExistence type="predicted"/>
<dbReference type="RefSeq" id="WP_254160044.1">
    <property type="nucleotide sequence ID" value="NZ_JAHESF010000002.1"/>
</dbReference>
<dbReference type="AlphaFoldDB" id="A0AAP2DG39"/>
<dbReference type="PRINTS" id="PR00598">
    <property type="entry name" value="HTHMARR"/>
</dbReference>
<gene>
    <name evidence="2" type="ORF">KK083_01745</name>
</gene>
<dbReference type="GO" id="GO:0003677">
    <property type="term" value="F:DNA binding"/>
    <property type="evidence" value="ECO:0007669"/>
    <property type="project" value="UniProtKB-KW"/>
</dbReference>
<comment type="caution">
    <text evidence="2">The sequence shown here is derived from an EMBL/GenBank/DDBJ whole genome shotgun (WGS) entry which is preliminary data.</text>
</comment>